<keyword evidence="1" id="KW-0812">Transmembrane</keyword>
<name>A0A0R2B4W5_9LACO</name>
<keyword evidence="1" id="KW-1133">Transmembrane helix</keyword>
<proteinExistence type="predicted"/>
<dbReference type="Gene3D" id="1.10.1760.20">
    <property type="match status" value="1"/>
</dbReference>
<keyword evidence="3" id="KW-1185">Reference proteome</keyword>
<dbReference type="PATRIC" id="fig|1423727.3.peg.1652"/>
<reference evidence="2 3" key="1">
    <citation type="journal article" date="2015" name="Genome Announc.">
        <title>Expanding the biotechnology potential of lactobacilli through comparative genomics of 213 strains and associated genera.</title>
        <authorList>
            <person name="Sun Z."/>
            <person name="Harris H.M."/>
            <person name="McCann A."/>
            <person name="Guo C."/>
            <person name="Argimon S."/>
            <person name="Zhang W."/>
            <person name="Yang X."/>
            <person name="Jeffery I.B."/>
            <person name="Cooney J.C."/>
            <person name="Kagawa T.F."/>
            <person name="Liu W."/>
            <person name="Song Y."/>
            <person name="Salvetti E."/>
            <person name="Wrobel A."/>
            <person name="Rasinkangas P."/>
            <person name="Parkhill J."/>
            <person name="Rea M.C."/>
            <person name="O'Sullivan O."/>
            <person name="Ritari J."/>
            <person name="Douillard F.P."/>
            <person name="Paul Ross R."/>
            <person name="Yang R."/>
            <person name="Briner A.E."/>
            <person name="Felis G.E."/>
            <person name="de Vos W.M."/>
            <person name="Barrangou R."/>
            <person name="Klaenhammer T.R."/>
            <person name="Caufield P.W."/>
            <person name="Cui Y."/>
            <person name="Zhang H."/>
            <person name="O'Toole P.W."/>
        </authorList>
    </citation>
    <scope>NUCLEOTIDE SEQUENCE [LARGE SCALE GENOMIC DNA]</scope>
    <source>
        <strain evidence="2 3">DSM 23927</strain>
    </source>
</reference>
<feature type="transmembrane region" description="Helical" evidence="1">
    <location>
        <begin position="6"/>
        <end position="22"/>
    </location>
</feature>
<evidence type="ECO:0000313" key="2">
    <source>
        <dbReference type="EMBL" id="KRM71515.1"/>
    </source>
</evidence>
<keyword evidence="1" id="KW-0472">Membrane</keyword>
<feature type="transmembrane region" description="Helical" evidence="1">
    <location>
        <begin position="68"/>
        <end position="87"/>
    </location>
</feature>
<dbReference type="InterPro" id="IPR030949">
    <property type="entry name" value="ECF_S_folate_fam"/>
</dbReference>
<dbReference type="AlphaFoldDB" id="A0A0R2B4W5"/>
<feature type="transmembrane region" description="Helical" evidence="1">
    <location>
        <begin position="127"/>
        <end position="149"/>
    </location>
</feature>
<dbReference type="GO" id="GO:0022857">
    <property type="term" value="F:transmembrane transporter activity"/>
    <property type="evidence" value="ECO:0007669"/>
    <property type="project" value="InterPro"/>
</dbReference>
<gene>
    <name evidence="2" type="ORF">FC34_GL001630</name>
</gene>
<dbReference type="NCBIfam" id="TIGR04518">
    <property type="entry name" value="ECF_S_folT_fam"/>
    <property type="match status" value="1"/>
</dbReference>
<accession>A0A0R2B4W5</accession>
<feature type="transmembrane region" description="Helical" evidence="1">
    <location>
        <begin position="94"/>
        <end position="115"/>
    </location>
</feature>
<dbReference type="Pfam" id="PF12822">
    <property type="entry name" value="ECF_trnsprt"/>
    <property type="match status" value="1"/>
</dbReference>
<evidence type="ECO:0000256" key="1">
    <source>
        <dbReference type="SAM" id="Phobius"/>
    </source>
</evidence>
<dbReference type="Proteomes" id="UP000051672">
    <property type="component" value="Unassembled WGS sequence"/>
</dbReference>
<dbReference type="InterPro" id="IPR024529">
    <property type="entry name" value="ECF_trnsprt_substrate-spec"/>
</dbReference>
<protein>
    <recommendedName>
        <fullName evidence="4">Folate family ECF transporter S component</fullName>
    </recommendedName>
</protein>
<sequence>MKNTVIMGLLVAMNIVLGRFSVGPSFAKISLVFFATILMGYLLGPWWAAVGAAIADQLGILLTGGQNFPGFTISAAIAAMIYGMFFYRQKITWWRAIVAVFLVMLISNVILTTWWLDIMGTPWQGIIVVRAVKNLVVFPFQAVLTYFTLKEVERLKPQLHLDD</sequence>
<evidence type="ECO:0000313" key="3">
    <source>
        <dbReference type="Proteomes" id="UP000051672"/>
    </source>
</evidence>
<organism evidence="2 3">
    <name type="scientific">Lacticaseibacillus brantae DSM 23927</name>
    <dbReference type="NCBI Taxonomy" id="1423727"/>
    <lineage>
        <taxon>Bacteria</taxon>
        <taxon>Bacillati</taxon>
        <taxon>Bacillota</taxon>
        <taxon>Bacilli</taxon>
        <taxon>Lactobacillales</taxon>
        <taxon>Lactobacillaceae</taxon>
        <taxon>Lacticaseibacillus</taxon>
    </lineage>
</organism>
<evidence type="ECO:0008006" key="4">
    <source>
        <dbReference type="Google" id="ProtNLM"/>
    </source>
</evidence>
<feature type="transmembrane region" description="Helical" evidence="1">
    <location>
        <begin position="29"/>
        <end position="48"/>
    </location>
</feature>
<dbReference type="EMBL" id="AYZQ01000004">
    <property type="protein sequence ID" value="KRM71515.1"/>
    <property type="molecule type" value="Genomic_DNA"/>
</dbReference>
<comment type="caution">
    <text evidence="2">The sequence shown here is derived from an EMBL/GenBank/DDBJ whole genome shotgun (WGS) entry which is preliminary data.</text>
</comment>
<dbReference type="STRING" id="1423727.FC34_GL001630"/>